<evidence type="ECO:0000313" key="1">
    <source>
        <dbReference type="EMBL" id="UUY04400.1"/>
    </source>
</evidence>
<dbReference type="InterPro" id="IPR036271">
    <property type="entry name" value="Tet_transcr_reg_TetR-rel_C_sf"/>
</dbReference>
<gene>
    <name evidence="1" type="ORF">LRS13_02390</name>
</gene>
<sequence length="120" mass="13490">MERLGTWTERVVGTSGWPRFELEFALAARDEPALEQPLYERRAMLHDALAVVIERQLEETGATALLPTEDMVRALLGVGIGIAVQRMLDPSIPVDTLPRLFNSLVRERARTSPPSPRRSR</sequence>
<reference evidence="2" key="1">
    <citation type="submission" date="2021-11" db="EMBL/GenBank/DDBJ databases">
        <title>Cultivation dependent microbiological survey of springs from the worlds oldest radium mine currently devoted to the extraction of radon-saturated water.</title>
        <authorList>
            <person name="Kapinusova G."/>
            <person name="Smrhova T."/>
            <person name="Strejcek M."/>
            <person name="Suman J."/>
            <person name="Jani K."/>
            <person name="Pajer P."/>
            <person name="Uhlik O."/>
        </authorList>
    </citation>
    <scope>NUCLEOTIDE SEQUENCE [LARGE SCALE GENOMIC DNA]</scope>
    <source>
        <strain evidence="2">J379</strain>
    </source>
</reference>
<keyword evidence="2" id="KW-1185">Reference proteome</keyword>
<name>A0ABY5PJ00_9ACTN</name>
<proteinExistence type="predicted"/>
<evidence type="ECO:0008006" key="3">
    <source>
        <dbReference type="Google" id="ProtNLM"/>
    </source>
</evidence>
<dbReference type="Gene3D" id="1.10.357.10">
    <property type="entry name" value="Tetracycline Repressor, domain 2"/>
    <property type="match status" value="1"/>
</dbReference>
<dbReference type="RefSeq" id="WP_353864888.1">
    <property type="nucleotide sequence ID" value="NZ_CP088295.1"/>
</dbReference>
<dbReference type="Proteomes" id="UP001058860">
    <property type="component" value="Chromosome"/>
</dbReference>
<dbReference type="EMBL" id="CP088295">
    <property type="protein sequence ID" value="UUY04400.1"/>
    <property type="molecule type" value="Genomic_DNA"/>
</dbReference>
<accession>A0ABY5PJ00</accession>
<evidence type="ECO:0000313" key="2">
    <source>
        <dbReference type="Proteomes" id="UP001058860"/>
    </source>
</evidence>
<organism evidence="1 2">
    <name type="scientific">Svornostia abyssi</name>
    <dbReference type="NCBI Taxonomy" id="2898438"/>
    <lineage>
        <taxon>Bacteria</taxon>
        <taxon>Bacillati</taxon>
        <taxon>Actinomycetota</taxon>
        <taxon>Thermoleophilia</taxon>
        <taxon>Solirubrobacterales</taxon>
        <taxon>Baekduiaceae</taxon>
        <taxon>Svornostia</taxon>
    </lineage>
</organism>
<protein>
    <recommendedName>
        <fullName evidence="3">Tetracyclin repressor-like C-terminal domain-containing protein</fullName>
    </recommendedName>
</protein>
<dbReference type="SUPFAM" id="SSF48498">
    <property type="entry name" value="Tetracyclin repressor-like, C-terminal domain"/>
    <property type="match status" value="1"/>
</dbReference>